<reference evidence="2" key="1">
    <citation type="submission" date="2022-06" db="EMBL/GenBank/DDBJ databases">
        <title>Complete genome sequences of two strains of the flax pathogen Septoria linicola.</title>
        <authorList>
            <person name="Lapalu N."/>
            <person name="Simon A."/>
            <person name="Demenou B."/>
            <person name="Paumier D."/>
            <person name="Guillot M.-P."/>
            <person name="Gout L."/>
            <person name="Valade R."/>
        </authorList>
    </citation>
    <scope>NUCLEOTIDE SEQUENCE</scope>
    <source>
        <strain evidence="2">SE15195</strain>
    </source>
</reference>
<organism evidence="2 3">
    <name type="scientific">Septoria linicola</name>
    <dbReference type="NCBI Taxonomy" id="215465"/>
    <lineage>
        <taxon>Eukaryota</taxon>
        <taxon>Fungi</taxon>
        <taxon>Dikarya</taxon>
        <taxon>Ascomycota</taxon>
        <taxon>Pezizomycotina</taxon>
        <taxon>Dothideomycetes</taxon>
        <taxon>Dothideomycetidae</taxon>
        <taxon>Mycosphaerellales</taxon>
        <taxon>Mycosphaerellaceae</taxon>
        <taxon>Septoria</taxon>
    </lineage>
</organism>
<keyword evidence="3" id="KW-1185">Reference proteome</keyword>
<keyword evidence="1" id="KW-0472">Membrane</keyword>
<accession>A0A9Q9AKR9</accession>
<dbReference type="AlphaFoldDB" id="A0A9Q9AKR9"/>
<name>A0A9Q9AKR9_9PEZI</name>
<feature type="transmembrane region" description="Helical" evidence="1">
    <location>
        <begin position="50"/>
        <end position="71"/>
    </location>
</feature>
<evidence type="ECO:0000313" key="2">
    <source>
        <dbReference type="EMBL" id="USW51202.1"/>
    </source>
</evidence>
<keyword evidence="1" id="KW-0812">Transmembrane</keyword>
<evidence type="ECO:0000256" key="1">
    <source>
        <dbReference type="SAM" id="Phobius"/>
    </source>
</evidence>
<keyword evidence="1" id="KW-1133">Transmembrane helix</keyword>
<proteinExistence type="predicted"/>
<evidence type="ECO:0000313" key="3">
    <source>
        <dbReference type="Proteomes" id="UP001056384"/>
    </source>
</evidence>
<gene>
    <name evidence="2" type="ORF">Slin15195_G045210</name>
</gene>
<protein>
    <submittedName>
        <fullName evidence="2">Uncharacterized protein</fullName>
    </submittedName>
</protein>
<dbReference type="EMBL" id="CP099420">
    <property type="protein sequence ID" value="USW51202.1"/>
    <property type="molecule type" value="Genomic_DNA"/>
</dbReference>
<sequence>MARKTSYDSYDGHKRWNCCGARSRTPLCLLGMCVAPRMRDPPEAGMGTKMAVGATAVGVVGAGAMVMGSQYRQKRAQRRKNYYWRG</sequence>
<dbReference type="Proteomes" id="UP001056384">
    <property type="component" value="Chromosome 3"/>
</dbReference>